<dbReference type="Proteomes" id="UP001194746">
    <property type="component" value="Unassembled WGS sequence"/>
</dbReference>
<reference evidence="3" key="2">
    <citation type="submission" date="2020-02" db="EMBL/GenBank/DDBJ databases">
        <authorList>
            <person name="Gilchrist C.L.M."/>
            <person name="Chooi Y.-H."/>
        </authorList>
    </citation>
    <scope>NUCLEOTIDE SEQUENCE</scope>
    <source>
        <strain evidence="3">MST-FP2251</strain>
    </source>
</reference>
<evidence type="ECO:0000259" key="2">
    <source>
        <dbReference type="Pfam" id="PF13460"/>
    </source>
</evidence>
<dbReference type="SUPFAM" id="SSF51735">
    <property type="entry name" value="NAD(P)-binding Rossmann-fold domains"/>
    <property type="match status" value="1"/>
</dbReference>
<evidence type="ECO:0000313" key="3">
    <source>
        <dbReference type="EMBL" id="KAF9884387.1"/>
    </source>
</evidence>
<dbReference type="InterPro" id="IPR036291">
    <property type="entry name" value="NAD(P)-bd_dom_sf"/>
</dbReference>
<dbReference type="GO" id="GO:0004074">
    <property type="term" value="F:biliverdin reductase [NAD(P)H] activity"/>
    <property type="evidence" value="ECO:0007669"/>
    <property type="project" value="TreeGrafter"/>
</dbReference>
<dbReference type="InterPro" id="IPR051606">
    <property type="entry name" value="Polyketide_Oxido-like"/>
</dbReference>
<comment type="caution">
    <text evidence="3">The sequence shown here is derived from an EMBL/GenBank/DDBJ whole genome shotgun (WGS) entry which is preliminary data.</text>
</comment>
<dbReference type="PANTHER" id="PTHR43355">
    <property type="entry name" value="FLAVIN REDUCTASE (NADPH)"/>
    <property type="match status" value="1"/>
</dbReference>
<reference evidence="3" key="1">
    <citation type="journal article" date="2019" name="Beilstein J. Org. Chem.">
        <title>Nanangenines: drimane sesquiterpenoids as the dominant metabolite cohort of a novel Australian fungus, Aspergillus nanangensis.</title>
        <authorList>
            <person name="Lacey H.J."/>
            <person name="Gilchrist C.L.M."/>
            <person name="Crombie A."/>
            <person name="Kalaitzis J.A."/>
            <person name="Vuong D."/>
            <person name="Rutledge P.J."/>
            <person name="Turner P."/>
            <person name="Pitt J.I."/>
            <person name="Lacey E."/>
            <person name="Chooi Y.H."/>
            <person name="Piggott A.M."/>
        </authorList>
    </citation>
    <scope>NUCLEOTIDE SEQUENCE</scope>
    <source>
        <strain evidence="3">MST-FP2251</strain>
    </source>
</reference>
<dbReference type="InterPro" id="IPR016040">
    <property type="entry name" value="NAD(P)-bd_dom"/>
</dbReference>
<name>A0AAD4CES1_ASPNN</name>
<comment type="similarity">
    <text evidence="1">Belongs to the avfA family.</text>
</comment>
<evidence type="ECO:0000313" key="4">
    <source>
        <dbReference type="Proteomes" id="UP001194746"/>
    </source>
</evidence>
<feature type="domain" description="NAD(P)-binding" evidence="2">
    <location>
        <begin position="9"/>
        <end position="204"/>
    </location>
</feature>
<proteinExistence type="inferred from homology"/>
<dbReference type="Gene3D" id="3.40.50.720">
    <property type="entry name" value="NAD(P)-binding Rossmann-like Domain"/>
    <property type="match status" value="1"/>
</dbReference>
<protein>
    <recommendedName>
        <fullName evidence="2">NAD(P)-binding domain-containing protein</fullName>
    </recommendedName>
</protein>
<dbReference type="GO" id="GO:0042602">
    <property type="term" value="F:riboflavin reductase (NADPH) activity"/>
    <property type="evidence" value="ECO:0007669"/>
    <property type="project" value="TreeGrafter"/>
</dbReference>
<accession>A0AAD4CES1</accession>
<organism evidence="3 4">
    <name type="scientific">Aspergillus nanangensis</name>
    <dbReference type="NCBI Taxonomy" id="2582783"/>
    <lineage>
        <taxon>Eukaryota</taxon>
        <taxon>Fungi</taxon>
        <taxon>Dikarya</taxon>
        <taxon>Ascomycota</taxon>
        <taxon>Pezizomycotina</taxon>
        <taxon>Eurotiomycetes</taxon>
        <taxon>Eurotiomycetidae</taxon>
        <taxon>Eurotiales</taxon>
        <taxon>Aspergillaceae</taxon>
        <taxon>Aspergillus</taxon>
        <taxon>Aspergillus subgen. Circumdati</taxon>
    </lineage>
</organism>
<dbReference type="Pfam" id="PF13460">
    <property type="entry name" value="NAD_binding_10"/>
    <property type="match status" value="1"/>
</dbReference>
<dbReference type="AlphaFoldDB" id="A0AAD4CES1"/>
<dbReference type="PANTHER" id="PTHR43355:SF2">
    <property type="entry name" value="FLAVIN REDUCTASE (NADPH)"/>
    <property type="match status" value="1"/>
</dbReference>
<dbReference type="EMBL" id="VCAU01000123">
    <property type="protein sequence ID" value="KAF9884387.1"/>
    <property type="molecule type" value="Genomic_DNA"/>
</dbReference>
<gene>
    <name evidence="3" type="ORF">FE257_001787</name>
</gene>
<keyword evidence="4" id="KW-1185">Reference proteome</keyword>
<sequence>MPEHILILGATGASGIEFCFAALQQGHQLSLLVRSPQKLPPELSGNQNVTVIKGTFEDASILEQAVGCGAQIFVSFAGPTYGLKGTPVTDAMKLIFPMLVANHYKRAMVLGTCSYPSPEDKGGIKWKLSVALVKVIGGSAYQEFRGLGEFVASQDPAQLRWTLFRVPFLTNGDEAPVTASYTGTGDDGMFLSRKSMAKWVLNEMSEQSVQVGRTPVISN</sequence>
<evidence type="ECO:0000256" key="1">
    <source>
        <dbReference type="ARBA" id="ARBA00038376"/>
    </source>
</evidence>